<organism evidence="1 2">
    <name type="scientific">Scortum barcoo</name>
    <name type="common">barcoo grunter</name>
    <dbReference type="NCBI Taxonomy" id="214431"/>
    <lineage>
        <taxon>Eukaryota</taxon>
        <taxon>Metazoa</taxon>
        <taxon>Chordata</taxon>
        <taxon>Craniata</taxon>
        <taxon>Vertebrata</taxon>
        <taxon>Euteleostomi</taxon>
        <taxon>Actinopterygii</taxon>
        <taxon>Neopterygii</taxon>
        <taxon>Teleostei</taxon>
        <taxon>Neoteleostei</taxon>
        <taxon>Acanthomorphata</taxon>
        <taxon>Eupercaria</taxon>
        <taxon>Centrarchiformes</taxon>
        <taxon>Terapontoidei</taxon>
        <taxon>Terapontidae</taxon>
        <taxon>Scortum</taxon>
    </lineage>
</organism>
<protein>
    <submittedName>
        <fullName evidence="1">Uncharacterized protein</fullName>
    </submittedName>
</protein>
<accession>A0ACB8VKL8</accession>
<dbReference type="EMBL" id="CM041550">
    <property type="protein sequence ID" value="KAI3356054.1"/>
    <property type="molecule type" value="Genomic_DNA"/>
</dbReference>
<sequence>MPPGRLTSLGRCSRHVPPGGSPWKDPGHAGETMSLGWPGNAYRVPPEELEEVSGVREVWTSLLRLLPRRPGPGSKKLSKKQFSESGSIHSNRTDCLRLGFKFFPETFTLREHYDWLRDNLSSSSLKLRSNRCVSDSKMDGIGRRVTASSESVRSCLKESSHWLFLEDCWMNSSLCC</sequence>
<dbReference type="Proteomes" id="UP000831701">
    <property type="component" value="Chromosome 20"/>
</dbReference>
<reference evidence="1" key="1">
    <citation type="submission" date="2022-04" db="EMBL/GenBank/DDBJ databases">
        <title>Jade perch genome.</title>
        <authorList>
            <person name="Chao B."/>
        </authorList>
    </citation>
    <scope>NUCLEOTIDE SEQUENCE</scope>
    <source>
        <strain evidence="1">CB-2022</strain>
    </source>
</reference>
<keyword evidence="2" id="KW-1185">Reference proteome</keyword>
<evidence type="ECO:0000313" key="2">
    <source>
        <dbReference type="Proteomes" id="UP000831701"/>
    </source>
</evidence>
<name>A0ACB8VKL8_9TELE</name>
<comment type="caution">
    <text evidence="1">The sequence shown here is derived from an EMBL/GenBank/DDBJ whole genome shotgun (WGS) entry which is preliminary data.</text>
</comment>
<gene>
    <name evidence="1" type="ORF">L3Q82_017168</name>
</gene>
<proteinExistence type="predicted"/>
<evidence type="ECO:0000313" key="1">
    <source>
        <dbReference type="EMBL" id="KAI3356054.1"/>
    </source>
</evidence>